<evidence type="ECO:0000256" key="1">
    <source>
        <dbReference type="ARBA" id="ARBA00008950"/>
    </source>
</evidence>
<dbReference type="PATRIC" id="fig|1150625.3.peg.1667"/>
<comment type="cofactor">
    <cofactor evidence="2">
        <name>a divalent metal cation</name>
        <dbReference type="ChEBI" id="CHEBI:60240"/>
    </cofactor>
</comment>
<dbReference type="OrthoDB" id="9800565at2"/>
<evidence type="ECO:0000313" key="4">
    <source>
        <dbReference type="EMBL" id="KUP06447.1"/>
    </source>
</evidence>
<reference evidence="4 5" key="1">
    <citation type="journal article" date="2016" name="Front. Microbiol.">
        <title>Microevolution Analysis of Bacillus coahuilensis Unveils Differences in Phosphorus Acquisition Strategies and Their Regulation.</title>
        <authorList>
            <person name="Gomez-Lunar Z."/>
            <person name="Hernandez-Gonzalez I."/>
            <person name="Rodriguez-Torres M.D."/>
            <person name="Souza V."/>
            <person name="Olmedo-Alvarez G."/>
        </authorList>
    </citation>
    <scope>NUCLEOTIDE SEQUENCE [LARGE SCALE GENOMIC DNA]</scope>
    <source>
        <strain evidence="5">p1.1.43</strain>
    </source>
</reference>
<dbReference type="NCBIfam" id="TIGR00040">
    <property type="entry name" value="yfcE"/>
    <property type="match status" value="1"/>
</dbReference>
<comment type="caution">
    <text evidence="4">The sequence shown here is derived from an EMBL/GenBank/DDBJ whole genome shotgun (WGS) entry which is preliminary data.</text>
</comment>
<dbReference type="SUPFAM" id="SSF56300">
    <property type="entry name" value="Metallo-dependent phosphatases"/>
    <property type="match status" value="1"/>
</dbReference>
<dbReference type="GO" id="GO:0016787">
    <property type="term" value="F:hydrolase activity"/>
    <property type="evidence" value="ECO:0007669"/>
    <property type="project" value="UniProtKB-UniRule"/>
</dbReference>
<dbReference type="STRING" id="1150625.Q75_07885"/>
<dbReference type="PANTHER" id="PTHR11124">
    <property type="entry name" value="VACUOLAR SORTING PROTEIN VPS29"/>
    <property type="match status" value="1"/>
</dbReference>
<accession>A0A147K8I5</accession>
<dbReference type="Proteomes" id="UP000074108">
    <property type="component" value="Unassembled WGS sequence"/>
</dbReference>
<proteinExistence type="inferred from homology"/>
<dbReference type="InterPro" id="IPR029052">
    <property type="entry name" value="Metallo-depent_PP-like"/>
</dbReference>
<dbReference type="Gene3D" id="3.60.21.10">
    <property type="match status" value="1"/>
</dbReference>
<keyword evidence="2" id="KW-0479">Metal-binding</keyword>
<dbReference type="EC" id="3.1.4.-" evidence="2"/>
<organism evidence="4 5">
    <name type="scientific">Bacillus coahuilensis p1.1.43</name>
    <dbReference type="NCBI Taxonomy" id="1150625"/>
    <lineage>
        <taxon>Bacteria</taxon>
        <taxon>Bacillati</taxon>
        <taxon>Bacillota</taxon>
        <taxon>Bacilli</taxon>
        <taxon>Bacillales</taxon>
        <taxon>Bacillaceae</taxon>
        <taxon>Bacillus</taxon>
    </lineage>
</organism>
<protein>
    <recommendedName>
        <fullName evidence="2">Phosphoesterase</fullName>
        <ecNumber evidence="2">3.1.4.-</ecNumber>
    </recommendedName>
</protein>
<keyword evidence="5" id="KW-1185">Reference proteome</keyword>
<dbReference type="AlphaFoldDB" id="A0A147K8I5"/>
<dbReference type="InterPro" id="IPR000979">
    <property type="entry name" value="Phosphodiesterase_MJ0936/Vps29"/>
</dbReference>
<dbReference type="GO" id="GO:0046872">
    <property type="term" value="F:metal ion binding"/>
    <property type="evidence" value="ECO:0007669"/>
    <property type="project" value="UniProtKB-KW"/>
</dbReference>
<dbReference type="InterPro" id="IPR024654">
    <property type="entry name" value="Calcineurin-like_PHP_lpxH"/>
</dbReference>
<sequence>MRVIVVSDTHLPKGRRVLPEKLIRDIQTCQLVIHCGDFHTIETFERMKLYADLLAVYGNVDDSQIVEVLSFKEIVELEGVKVGVTHGHGKGKTTLKRVMDLFTNQDVDLVLFGHSHIPFHEKINGKTYFNPGSPTDKRREKYFSYGILTIQDNLFTIRHEWIEE</sequence>
<evidence type="ECO:0000313" key="5">
    <source>
        <dbReference type="Proteomes" id="UP000074108"/>
    </source>
</evidence>
<gene>
    <name evidence="4" type="ORF">Q75_07885</name>
</gene>
<dbReference type="Pfam" id="PF12850">
    <property type="entry name" value="Metallophos_2"/>
    <property type="match status" value="1"/>
</dbReference>
<dbReference type="RefSeq" id="WP_059351002.1">
    <property type="nucleotide sequence ID" value="NZ_LDYG01000028.1"/>
</dbReference>
<dbReference type="EMBL" id="LDYG01000028">
    <property type="protein sequence ID" value="KUP06447.1"/>
    <property type="molecule type" value="Genomic_DNA"/>
</dbReference>
<name>A0A147K8I5_9BACI</name>
<feature type="domain" description="Calcineurin-like phosphoesterase" evidence="3">
    <location>
        <begin position="1"/>
        <end position="152"/>
    </location>
</feature>
<evidence type="ECO:0000256" key="2">
    <source>
        <dbReference type="RuleBase" id="RU362039"/>
    </source>
</evidence>
<comment type="similarity">
    <text evidence="1 2">Belongs to the metallophosphoesterase superfamily. YfcE family.</text>
</comment>
<evidence type="ECO:0000259" key="3">
    <source>
        <dbReference type="Pfam" id="PF12850"/>
    </source>
</evidence>